<protein>
    <submittedName>
        <fullName evidence="1">Uncharacterized protein</fullName>
    </submittedName>
</protein>
<keyword evidence="2" id="KW-1185">Reference proteome</keyword>
<name>A0AAC9I857_9FLAO</name>
<proteinExistence type="predicted"/>
<reference evidence="1 2" key="1">
    <citation type="submission" date="2016-10" db="EMBL/GenBank/DDBJ databases">
        <title>Flavobacterium gilvum sp. nov., isolated from stream water.</title>
        <authorList>
            <person name="Shin S.-K."/>
            <person name="Cho Y.-J."/>
            <person name="Yi H."/>
        </authorList>
    </citation>
    <scope>NUCLEOTIDE SEQUENCE [LARGE SCALE GENOMIC DNA]</scope>
    <source>
        <strain evidence="1 2">EM1308</strain>
    </source>
</reference>
<gene>
    <name evidence="1" type="ORF">EM308_09925</name>
</gene>
<dbReference type="RefSeq" id="WP_035634738.1">
    <property type="nucleotide sequence ID" value="NZ_CP017479.1"/>
</dbReference>
<dbReference type="Proteomes" id="UP000175968">
    <property type="component" value="Chromosome"/>
</dbReference>
<dbReference type="AlphaFoldDB" id="A0AAC9I857"/>
<organism evidence="1 2">
    <name type="scientific">Flavobacterium gilvum</name>
    <dbReference type="NCBI Taxonomy" id="1492737"/>
    <lineage>
        <taxon>Bacteria</taxon>
        <taxon>Pseudomonadati</taxon>
        <taxon>Bacteroidota</taxon>
        <taxon>Flavobacteriia</taxon>
        <taxon>Flavobacteriales</taxon>
        <taxon>Flavobacteriaceae</taxon>
        <taxon>Flavobacterium</taxon>
    </lineage>
</organism>
<dbReference type="EMBL" id="CP017479">
    <property type="protein sequence ID" value="AOW09797.1"/>
    <property type="molecule type" value="Genomic_DNA"/>
</dbReference>
<accession>A0AAC9I857</accession>
<sequence length="104" mass="11716">MPTLKTVLSQVKDSLVSSAESQSLLSLSFHPVSPAVDVAFSWGDFYQNFALGGLQDCNFFKNEIATFVKNPLTGVYESINIKDQVKLNYYNQYKSYAEIYLSKN</sequence>
<dbReference type="KEGG" id="fgl:EM308_09925"/>
<evidence type="ECO:0000313" key="1">
    <source>
        <dbReference type="EMBL" id="AOW09797.1"/>
    </source>
</evidence>
<evidence type="ECO:0000313" key="2">
    <source>
        <dbReference type="Proteomes" id="UP000175968"/>
    </source>
</evidence>